<organism evidence="2 3">
    <name type="scientific">[Lactobacillus] rogosae</name>
    <dbReference type="NCBI Taxonomy" id="706562"/>
    <lineage>
        <taxon>Bacteria</taxon>
        <taxon>Bacillati</taxon>
        <taxon>Bacillota</taxon>
        <taxon>Clostridia</taxon>
        <taxon>Lachnospirales</taxon>
        <taxon>Lachnospiraceae</taxon>
        <taxon>Lachnospira</taxon>
    </lineage>
</organism>
<dbReference type="Proteomes" id="UP001442364">
    <property type="component" value="Unassembled WGS sequence"/>
</dbReference>
<reference evidence="2 3" key="1">
    <citation type="submission" date="2024-03" db="EMBL/GenBank/DDBJ databases">
        <title>Human intestinal bacterial collection.</title>
        <authorList>
            <person name="Pauvert C."/>
            <person name="Hitch T.C.A."/>
            <person name="Clavel T."/>
        </authorList>
    </citation>
    <scope>NUCLEOTIDE SEQUENCE [LARGE SCALE GENOMIC DNA]</scope>
    <source>
        <strain evidence="2 3">CLA-AA-H255</strain>
    </source>
</reference>
<feature type="domain" description="Flagellar Assembly Protein A N-terminal region" evidence="1">
    <location>
        <begin position="17"/>
        <end position="187"/>
    </location>
</feature>
<dbReference type="InterPro" id="IPR046866">
    <property type="entry name" value="FapA_N"/>
</dbReference>
<dbReference type="EMBL" id="JBBMER010000004">
    <property type="protein sequence ID" value="MEQ2379630.1"/>
    <property type="molecule type" value="Genomic_DNA"/>
</dbReference>
<name>A0ABV1BX63_9FIRM</name>
<dbReference type="InterPro" id="IPR005646">
    <property type="entry name" value="FapA"/>
</dbReference>
<evidence type="ECO:0000259" key="1">
    <source>
        <dbReference type="Pfam" id="PF20250"/>
    </source>
</evidence>
<proteinExistence type="predicted"/>
<keyword evidence="3" id="KW-1185">Reference proteome</keyword>
<dbReference type="Pfam" id="PF03961">
    <property type="entry name" value="FapA"/>
    <property type="match status" value="1"/>
</dbReference>
<accession>A0ABV1BX63</accession>
<dbReference type="Pfam" id="PF20250">
    <property type="entry name" value="FapA_N"/>
    <property type="match status" value="1"/>
</dbReference>
<protein>
    <submittedName>
        <fullName evidence="2">FapA family protein</fullName>
    </submittedName>
</protein>
<evidence type="ECO:0000313" key="3">
    <source>
        <dbReference type="Proteomes" id="UP001442364"/>
    </source>
</evidence>
<gene>
    <name evidence="2" type="ORF">WMO14_07025</name>
</gene>
<dbReference type="PANTHER" id="PTHR38032:SF1">
    <property type="entry name" value="RNA-BINDING PROTEIN KHPB N-TERMINAL DOMAIN-CONTAINING PROTEIN"/>
    <property type="match status" value="1"/>
</dbReference>
<evidence type="ECO:0000313" key="2">
    <source>
        <dbReference type="EMBL" id="MEQ2379630.1"/>
    </source>
</evidence>
<dbReference type="InterPro" id="IPR046865">
    <property type="entry name" value="FapA_b_solenoid"/>
</dbReference>
<comment type="caution">
    <text evidence="2">The sequence shown here is derived from an EMBL/GenBank/DDBJ whole genome shotgun (WGS) entry which is preliminary data.</text>
</comment>
<dbReference type="PANTHER" id="PTHR38032">
    <property type="entry name" value="POLYMERASE-RELATED"/>
    <property type="match status" value="1"/>
</dbReference>
<sequence>MNDVLREQIQLNTKEVVVNVDNDHMKASIVLNGIGSDEAYTYEEIADKLSQAGVRTGINEARIREVILNKLYDIEIVVAEGKSAVNGTDGYYNFFFDSEYERDNKPTLREDGSVDYFNVKLFEKVNKDDKLAEYIEPTKGEFGYDVFGKLLVPKPGRPGPKLRGKGFTVSEDGKSYYAQLSGKVEYRNYDLNVSNVYNVSGDVDVGTGSIDFNGDVEINGSVRGSVKIHAMGNIYIGGYVEDADIWSGQDIIIQDGVNAGENGRIEAIGNISARFFENAHIISHSDIKCDYMLNTTALAYGGIYLEGKRGSVIGGDVTGVRGICIKACGSESYSKTVLRVGVTKEISSEYAKVLMVLKDIDTQIDRFNQALQKLDILKKAGSDKFDETLNRKLLQSKIVKTAEKAKYEEKSRNLYTLVRESDRAVVRIDKNIYPGSRVFMGDKTYVPSTVFTHIALKKTSQGVLIRNYDSM</sequence>
<dbReference type="RefSeq" id="WP_349153558.1">
    <property type="nucleotide sequence ID" value="NZ_JBBMER010000004.1"/>
</dbReference>